<dbReference type="STRING" id="883158.HMPREF9140_00421"/>
<keyword evidence="2" id="KW-1185">Reference proteome</keyword>
<evidence type="ECO:0000313" key="1">
    <source>
        <dbReference type="EMBL" id="EHO73499.1"/>
    </source>
</evidence>
<comment type="caution">
    <text evidence="1">The sequence shown here is derived from an EMBL/GenBank/DDBJ whole genome shotgun (WGS) entry which is preliminary data.</text>
</comment>
<dbReference type="HOGENOM" id="CLU_3404828_0_0_10"/>
<evidence type="ECO:0000313" key="2">
    <source>
        <dbReference type="Proteomes" id="UP000016023"/>
    </source>
</evidence>
<dbReference type="EMBL" id="AGWK01000016">
    <property type="protein sequence ID" value="EHO73499.1"/>
    <property type="molecule type" value="Genomic_DNA"/>
</dbReference>
<protein>
    <submittedName>
        <fullName evidence="1">Uncharacterized protein</fullName>
    </submittedName>
</protein>
<name>H1Q0I3_9BACT</name>
<dbReference type="Proteomes" id="UP000016023">
    <property type="component" value="Unassembled WGS sequence"/>
</dbReference>
<dbReference type="AlphaFoldDB" id="H1Q0I3"/>
<proteinExistence type="predicted"/>
<accession>H1Q0I3</accession>
<organism evidence="1 2">
    <name type="scientific">Prevotella micans F0438</name>
    <dbReference type="NCBI Taxonomy" id="883158"/>
    <lineage>
        <taxon>Bacteria</taxon>
        <taxon>Pseudomonadati</taxon>
        <taxon>Bacteroidota</taxon>
        <taxon>Bacteroidia</taxon>
        <taxon>Bacteroidales</taxon>
        <taxon>Prevotellaceae</taxon>
        <taxon>Prevotella</taxon>
    </lineage>
</organism>
<reference evidence="1 2" key="1">
    <citation type="submission" date="2011-12" db="EMBL/GenBank/DDBJ databases">
        <title>The Genome Sequence of Prevotella micans F0438.</title>
        <authorList>
            <consortium name="The Broad Institute Genome Sequencing Platform"/>
            <person name="Earl A."/>
            <person name="Ward D."/>
            <person name="Feldgarden M."/>
            <person name="Gevers D."/>
            <person name="Izard J."/>
            <person name="Baranova O.V."/>
            <person name="Blanton J.M."/>
            <person name="Wade W.G."/>
            <person name="Dewhirst F.E."/>
            <person name="Young S.K."/>
            <person name="Zeng Q."/>
            <person name="Gargeya S."/>
            <person name="Fitzgerald M."/>
            <person name="Haas B."/>
            <person name="Abouelleil A."/>
            <person name="Alvarado L."/>
            <person name="Arachchi H.M."/>
            <person name="Berlin A."/>
            <person name="Chapman S.B."/>
            <person name="Gearin G."/>
            <person name="Goldberg J."/>
            <person name="Griggs A."/>
            <person name="Gujja S."/>
            <person name="Hansen M."/>
            <person name="Heiman D."/>
            <person name="Howarth C."/>
            <person name="Larimer J."/>
            <person name="Lui A."/>
            <person name="MacDonald P.J.P."/>
            <person name="McCowen C."/>
            <person name="Montmayeur A."/>
            <person name="Murphy C."/>
            <person name="Neiman D."/>
            <person name="Pearson M."/>
            <person name="Priest M."/>
            <person name="Roberts A."/>
            <person name="Saif S."/>
            <person name="Shea T."/>
            <person name="Sisk P."/>
            <person name="Stolte C."/>
            <person name="Sykes S."/>
            <person name="Wortman J."/>
            <person name="Nusbaum C."/>
            <person name="Birren B."/>
        </authorList>
    </citation>
    <scope>NUCLEOTIDE SEQUENCE [LARGE SCALE GENOMIC DNA]</scope>
    <source>
        <strain evidence="1 2">F0438</strain>
    </source>
</reference>
<sequence>MLFIPIIPKKGYARNCVSFFIHLKTLSLFL</sequence>
<gene>
    <name evidence="1" type="ORF">HMPREF9140_00421</name>
</gene>